<organism evidence="1 4">
    <name type="scientific">Salmonella enterica subsp. enterica serovar Bovismorbificans</name>
    <dbReference type="NCBI Taxonomy" id="58097"/>
    <lineage>
        <taxon>Bacteria</taxon>
        <taxon>Pseudomonadati</taxon>
        <taxon>Pseudomonadota</taxon>
        <taxon>Gammaproteobacteria</taxon>
        <taxon>Enterobacterales</taxon>
        <taxon>Enterobacteriaceae</taxon>
        <taxon>Salmonella</taxon>
    </lineage>
</organism>
<gene>
    <name evidence="2" type="ORF">ERS008198_01781</name>
    <name evidence="1" type="ORF">ERS008207_01105</name>
</gene>
<name>A0A655BWM4_SALET</name>
<evidence type="ECO:0000313" key="4">
    <source>
        <dbReference type="Proteomes" id="UP000042394"/>
    </source>
</evidence>
<evidence type="ECO:0000313" key="2">
    <source>
        <dbReference type="EMBL" id="CNU05537.1"/>
    </source>
</evidence>
<dbReference type="Proteomes" id="UP000042394">
    <property type="component" value="Unassembled WGS sequence"/>
</dbReference>
<protein>
    <submittedName>
        <fullName evidence="1">Uncharacterized protein</fullName>
    </submittedName>
</protein>
<proteinExistence type="predicted"/>
<evidence type="ECO:0000313" key="1">
    <source>
        <dbReference type="EMBL" id="CNT83312.1"/>
    </source>
</evidence>
<sequence>MPAFSIGVVACNGRYKLGLVKVNTGVFKHFINRLNGFRGHHGRRPNLINLQYCRRVAGTECRDPGAQVLFIVPLIDRNDFVIRIGLVETLRQ</sequence>
<dbReference type="EMBL" id="CQPD01000008">
    <property type="protein sequence ID" value="CNT83312.1"/>
    <property type="molecule type" value="Genomic_DNA"/>
</dbReference>
<dbReference type="Proteomes" id="UP000041314">
    <property type="component" value="Unassembled WGS sequence"/>
</dbReference>
<dbReference type="AlphaFoldDB" id="A0A655BWM4"/>
<reference evidence="3 4" key="1">
    <citation type="submission" date="2015-03" db="EMBL/GenBank/DDBJ databases">
        <authorList>
            <consortium name="Pathogen Informatics"/>
        </authorList>
    </citation>
    <scope>NUCLEOTIDE SEQUENCE [LARGE SCALE GENOMIC DNA]</scope>
    <source>
        <strain evidence="2 3">A1104</strain>
        <strain evidence="1 4">D4891</strain>
    </source>
</reference>
<dbReference type="EMBL" id="CQPA01000010">
    <property type="protein sequence ID" value="CNU05537.1"/>
    <property type="molecule type" value="Genomic_DNA"/>
</dbReference>
<evidence type="ECO:0000313" key="3">
    <source>
        <dbReference type="Proteomes" id="UP000041314"/>
    </source>
</evidence>
<accession>A0A655BWM4</accession>